<evidence type="ECO:0000313" key="2">
    <source>
        <dbReference type="Proteomes" id="UP001152519"/>
    </source>
</evidence>
<name>A0A9W4GPW4_9ACTN</name>
<evidence type="ECO:0000313" key="1">
    <source>
        <dbReference type="EMBL" id="CAG6392925.1"/>
    </source>
</evidence>
<comment type="caution">
    <text evidence="1">The sequence shown here is derived from an EMBL/GenBank/DDBJ whole genome shotgun (WGS) entry which is preliminary data.</text>
</comment>
<gene>
    <name evidence="1" type="ORF">SCOCK_190093</name>
</gene>
<dbReference type="Proteomes" id="UP001152519">
    <property type="component" value="Unassembled WGS sequence"/>
</dbReference>
<accession>A0A9W4GPW4</accession>
<dbReference type="AlphaFoldDB" id="A0A9W4GPW4"/>
<keyword evidence="2" id="KW-1185">Reference proteome</keyword>
<reference evidence="1" key="1">
    <citation type="submission" date="2021-05" db="EMBL/GenBank/DDBJ databases">
        <authorList>
            <person name="Arsene-Ploetze F."/>
        </authorList>
    </citation>
    <scope>NUCLEOTIDE SEQUENCE</scope>
    <source>
        <strain evidence="1">DSM 42138</strain>
    </source>
</reference>
<sequence length="220" mass="24163">MLDSPTAWPISRMDGGYPRRCTESLMTSMTLRWRSVSPELSARIPGGRPGSERAGFGLFSSFITSNGPIRSGERSWAVNVAVALSAVVVTAAPFEMFSHRMNCGRPASRPRAVSTTVVGFERLRQTHVRVNLYKSADVIKVPGVLIEWKFDFRFCVGRSAQVPVRLAGAPAVTLRRCGTPVCHRRPAVARAAARHTGRTVAYGRRLVTRSASRLNPPHHI</sequence>
<organism evidence="1 2">
    <name type="scientific">Actinacidiphila cocklensis</name>
    <dbReference type="NCBI Taxonomy" id="887465"/>
    <lineage>
        <taxon>Bacteria</taxon>
        <taxon>Bacillati</taxon>
        <taxon>Actinomycetota</taxon>
        <taxon>Actinomycetes</taxon>
        <taxon>Kitasatosporales</taxon>
        <taxon>Streptomycetaceae</taxon>
        <taxon>Actinacidiphila</taxon>
    </lineage>
</organism>
<proteinExistence type="predicted"/>
<dbReference type="EMBL" id="CAJSLV010000047">
    <property type="protein sequence ID" value="CAG6392925.1"/>
    <property type="molecule type" value="Genomic_DNA"/>
</dbReference>
<protein>
    <submittedName>
        <fullName evidence="1">Uncharacterized protein</fullName>
    </submittedName>
</protein>